<dbReference type="CDD" id="cd14498">
    <property type="entry name" value="DSP"/>
    <property type="match status" value="1"/>
</dbReference>
<dbReference type="Pfam" id="PF00782">
    <property type="entry name" value="DSPc"/>
    <property type="match status" value="1"/>
</dbReference>
<dbReference type="InterPro" id="IPR029021">
    <property type="entry name" value="Prot-tyrosine_phosphatase-like"/>
</dbReference>
<feature type="compositionally biased region" description="Low complexity" evidence="5">
    <location>
        <begin position="10"/>
        <end position="31"/>
    </location>
</feature>
<dbReference type="PROSITE" id="PS50056">
    <property type="entry name" value="TYR_PHOSPHATASE_2"/>
    <property type="match status" value="1"/>
</dbReference>
<evidence type="ECO:0000259" key="7">
    <source>
        <dbReference type="PROSITE" id="PS50056"/>
    </source>
</evidence>
<keyword evidence="9" id="KW-1185">Reference proteome</keyword>
<dbReference type="GO" id="GO:0004725">
    <property type="term" value="F:protein tyrosine phosphatase activity"/>
    <property type="evidence" value="ECO:0007669"/>
    <property type="project" value="UniProtKB-EC"/>
</dbReference>
<accession>A0A836GN70</accession>
<dbReference type="Proteomes" id="UP000674179">
    <property type="component" value="Chromosome 8"/>
</dbReference>
<dbReference type="AlphaFoldDB" id="A0A836GN70"/>
<proteinExistence type="inferred from homology"/>
<feature type="region of interest" description="Disordered" evidence="5">
    <location>
        <begin position="1"/>
        <end position="36"/>
    </location>
</feature>
<name>A0A836GN70_LEIEN</name>
<gene>
    <name evidence="8" type="ORF">CUR178_08037</name>
</gene>
<feature type="domain" description="Tyrosine specific protein phosphatases" evidence="7">
    <location>
        <begin position="221"/>
        <end position="284"/>
    </location>
</feature>
<dbReference type="GO" id="GO:0043409">
    <property type="term" value="P:negative regulation of MAPK cascade"/>
    <property type="evidence" value="ECO:0007669"/>
    <property type="project" value="TreeGrafter"/>
</dbReference>
<dbReference type="InterPro" id="IPR000387">
    <property type="entry name" value="Tyr_Pase_dom"/>
</dbReference>
<protein>
    <recommendedName>
        <fullName evidence="2">protein-tyrosine-phosphatase</fullName>
        <ecNumber evidence="2">3.1.3.48</ecNumber>
    </recommendedName>
</protein>
<comment type="similarity">
    <text evidence="1">Belongs to the protein-tyrosine phosphatase family. Non-receptor class dual specificity subfamily.</text>
</comment>
<dbReference type="GO" id="GO:0005737">
    <property type="term" value="C:cytoplasm"/>
    <property type="evidence" value="ECO:0007669"/>
    <property type="project" value="TreeGrafter"/>
</dbReference>
<evidence type="ECO:0000256" key="4">
    <source>
        <dbReference type="ARBA" id="ARBA00022912"/>
    </source>
</evidence>
<dbReference type="RefSeq" id="XP_067695331.1">
    <property type="nucleotide sequence ID" value="XM_067839672.1"/>
</dbReference>
<dbReference type="PANTHER" id="PTHR10159:SF530">
    <property type="entry name" value="DUAL SPECIFICITY PROTEIN PHOSPHATASE DDB_G0271350-RELATED"/>
    <property type="match status" value="1"/>
</dbReference>
<comment type="caution">
    <text evidence="8">The sequence shown here is derived from an EMBL/GenBank/DDBJ whole genome shotgun (WGS) entry which is preliminary data.</text>
</comment>
<dbReference type="SUPFAM" id="SSF52799">
    <property type="entry name" value="(Phosphotyrosine protein) phosphatases II"/>
    <property type="match status" value="1"/>
</dbReference>
<feature type="region of interest" description="Disordered" evidence="5">
    <location>
        <begin position="356"/>
        <end position="391"/>
    </location>
</feature>
<evidence type="ECO:0000256" key="3">
    <source>
        <dbReference type="ARBA" id="ARBA00022801"/>
    </source>
</evidence>
<dbReference type="InterPro" id="IPR020422">
    <property type="entry name" value="TYR_PHOSPHATASE_DUAL_dom"/>
</dbReference>
<reference evidence="8 9" key="1">
    <citation type="submission" date="2021-02" db="EMBL/GenBank/DDBJ databases">
        <title>Leishmania (Mundinia) enrietti genome sequencing and assembly.</title>
        <authorList>
            <person name="Almutairi H."/>
            <person name="Gatherer D."/>
        </authorList>
    </citation>
    <scope>NUCLEOTIDE SEQUENCE [LARGE SCALE GENOMIC DNA]</scope>
    <source>
        <strain evidence="8">CUR178</strain>
    </source>
</reference>
<dbReference type="OrthoDB" id="10252009at2759"/>
<sequence length="562" mass="60537">MRRSGGGGSAASVSVRETTSPRSTPQRTPNSLHGRLNFGDFLEHATTDDGGAGAHCSLLTSPAPSPAVRLSRRAEESSPTSMDQTKRKKKRKPQNALFMLANSMGGGASAGTAGSHVVDLRALDPSPCASRESRSPLRCEPPHQRCSLSEDVSATQVLNFLYLGSVKDAQDAAFLAKHQIRYIINVSQEEYWSVDKKVQIFTFKVDDSATADIAALFQPTRDLINSVRARYYRYARGESATRPAVLVHCQKGRSRSATIVLAYLIYTNGWSVAEAMRYVGARRPCAEPNIGFMEELRKLQESLSFEDRTRRYSELCWFMRNLNAETAQSHVWELFEKRIGMVRHVVTYLVAGGGAGNGGDSGTGDRSDDGCRVTAQHDARPSASLSTTSPTADMDAAKTMVSFDLGVVPGKQNDGADVLCTDNRDGTPVHMDASAAASERCHPGAEKAMLCFVFFTCREDVLHGIKSGQFMQLLRHLLPAAGKQIKYATGPKLKKIMMEHQSMSGSFARDMVGFSGRATPPTDGAPAAGSFGSALEAQGAEAATGKTAEEALHVGASAPHPL</sequence>
<dbReference type="InterPro" id="IPR000340">
    <property type="entry name" value="Dual-sp_phosphatase_cat-dom"/>
</dbReference>
<keyword evidence="3" id="KW-0378">Hydrolase</keyword>
<dbReference type="SMART" id="SM00195">
    <property type="entry name" value="DSPc"/>
    <property type="match status" value="1"/>
</dbReference>
<dbReference type="EC" id="3.1.3.48" evidence="2"/>
<feature type="compositionally biased region" description="Basic and acidic residues" evidence="5">
    <location>
        <begin position="363"/>
        <end position="380"/>
    </location>
</feature>
<dbReference type="PANTHER" id="PTHR10159">
    <property type="entry name" value="DUAL SPECIFICITY PROTEIN PHOSPHATASE"/>
    <property type="match status" value="1"/>
</dbReference>
<evidence type="ECO:0000313" key="9">
    <source>
        <dbReference type="Proteomes" id="UP000674179"/>
    </source>
</evidence>
<evidence type="ECO:0000256" key="2">
    <source>
        <dbReference type="ARBA" id="ARBA00013064"/>
    </source>
</evidence>
<dbReference type="GeneID" id="94175182"/>
<dbReference type="PROSITE" id="PS00383">
    <property type="entry name" value="TYR_PHOSPHATASE_1"/>
    <property type="match status" value="1"/>
</dbReference>
<keyword evidence="4" id="KW-0904">Protein phosphatase</keyword>
<dbReference type="PROSITE" id="PS50054">
    <property type="entry name" value="TYR_PHOSPHATASE_DUAL"/>
    <property type="match status" value="1"/>
</dbReference>
<feature type="region of interest" description="Disordered" evidence="5">
    <location>
        <begin position="53"/>
        <end position="95"/>
    </location>
</feature>
<evidence type="ECO:0000313" key="8">
    <source>
        <dbReference type="EMBL" id="KAG5485067.1"/>
    </source>
</evidence>
<evidence type="ECO:0000256" key="5">
    <source>
        <dbReference type="SAM" id="MobiDB-lite"/>
    </source>
</evidence>
<organism evidence="8 9">
    <name type="scientific">Leishmania enriettii</name>
    <dbReference type="NCBI Taxonomy" id="5663"/>
    <lineage>
        <taxon>Eukaryota</taxon>
        <taxon>Discoba</taxon>
        <taxon>Euglenozoa</taxon>
        <taxon>Kinetoplastea</taxon>
        <taxon>Metakinetoplastina</taxon>
        <taxon>Trypanosomatida</taxon>
        <taxon>Trypanosomatidae</taxon>
        <taxon>Leishmaniinae</taxon>
        <taxon>Leishmania</taxon>
    </lineage>
</organism>
<evidence type="ECO:0000259" key="6">
    <source>
        <dbReference type="PROSITE" id="PS50054"/>
    </source>
</evidence>
<feature type="compositionally biased region" description="Low complexity" evidence="5">
    <location>
        <begin position="381"/>
        <end position="391"/>
    </location>
</feature>
<dbReference type="Gene3D" id="3.90.190.10">
    <property type="entry name" value="Protein tyrosine phosphatase superfamily"/>
    <property type="match status" value="1"/>
</dbReference>
<dbReference type="KEGG" id="lenr:94175182"/>
<dbReference type="InterPro" id="IPR016130">
    <property type="entry name" value="Tyr_Pase_AS"/>
</dbReference>
<feature type="domain" description="Tyrosine-protein phosphatase" evidence="6">
    <location>
        <begin position="153"/>
        <end position="305"/>
    </location>
</feature>
<dbReference type="EMBL" id="JAFHKP010000008">
    <property type="protein sequence ID" value="KAG5485067.1"/>
    <property type="molecule type" value="Genomic_DNA"/>
</dbReference>
<evidence type="ECO:0000256" key="1">
    <source>
        <dbReference type="ARBA" id="ARBA00008601"/>
    </source>
</evidence>